<evidence type="ECO:0000313" key="5">
    <source>
        <dbReference type="EMBL" id="NZA24830.1"/>
    </source>
</evidence>
<evidence type="ECO:0000256" key="1">
    <source>
        <dbReference type="ARBA" id="ARBA00022737"/>
    </source>
</evidence>
<protein>
    <recommendedName>
        <fullName evidence="4">Teneurin-like YD-shell domain-containing protein</fullName>
    </recommendedName>
</protein>
<dbReference type="InterPro" id="IPR050708">
    <property type="entry name" value="T6SS_VgrG/RHS"/>
</dbReference>
<gene>
    <name evidence="5" type="ORF">H0E84_00375</name>
</gene>
<evidence type="ECO:0000256" key="3">
    <source>
        <dbReference type="SAM" id="SignalP"/>
    </source>
</evidence>
<dbReference type="PANTHER" id="PTHR32305">
    <property type="match status" value="1"/>
</dbReference>
<keyword evidence="3" id="KW-0732">Signal</keyword>
<dbReference type="Gene3D" id="2.180.10.10">
    <property type="entry name" value="RHS repeat-associated core"/>
    <property type="match status" value="1"/>
</dbReference>
<feature type="chain" id="PRO_5032504157" description="Teneurin-like YD-shell domain-containing protein" evidence="3">
    <location>
        <begin position="22"/>
        <end position="343"/>
    </location>
</feature>
<dbReference type="InterPro" id="IPR056823">
    <property type="entry name" value="TEN-like_YD-shell"/>
</dbReference>
<dbReference type="AlphaFoldDB" id="A0A853J839"/>
<accession>A0A853J839</accession>
<dbReference type="EMBL" id="JACCKA010000004">
    <property type="protein sequence ID" value="NZA24830.1"/>
    <property type="molecule type" value="Genomic_DNA"/>
</dbReference>
<dbReference type="NCBIfam" id="TIGR03696">
    <property type="entry name" value="Rhs_assc_core"/>
    <property type="match status" value="1"/>
</dbReference>
<organism evidence="5 6">
    <name type="scientific">Luteimonas salinisoli</name>
    <dbReference type="NCBI Taxonomy" id="2752307"/>
    <lineage>
        <taxon>Bacteria</taxon>
        <taxon>Pseudomonadati</taxon>
        <taxon>Pseudomonadota</taxon>
        <taxon>Gammaproteobacteria</taxon>
        <taxon>Lysobacterales</taxon>
        <taxon>Lysobacteraceae</taxon>
        <taxon>Luteimonas</taxon>
    </lineage>
</organism>
<dbReference type="Pfam" id="PF25023">
    <property type="entry name" value="TEN_YD-shell"/>
    <property type="match status" value="1"/>
</dbReference>
<name>A0A853J839_9GAMM</name>
<dbReference type="PANTHER" id="PTHR32305:SF15">
    <property type="entry name" value="PROTEIN RHSA-RELATED"/>
    <property type="match status" value="1"/>
</dbReference>
<dbReference type="InterPro" id="IPR022385">
    <property type="entry name" value="Rhs_assc_core"/>
</dbReference>
<evidence type="ECO:0000259" key="4">
    <source>
        <dbReference type="Pfam" id="PF25023"/>
    </source>
</evidence>
<proteinExistence type="predicted"/>
<comment type="caution">
    <text evidence="5">The sequence shown here is derived from an EMBL/GenBank/DDBJ whole genome shotgun (WGS) entry which is preliminary data.</text>
</comment>
<keyword evidence="1" id="KW-0677">Repeat</keyword>
<feature type="compositionally biased region" description="Polar residues" evidence="2">
    <location>
        <begin position="153"/>
        <end position="167"/>
    </location>
</feature>
<feature type="region of interest" description="Disordered" evidence="2">
    <location>
        <begin position="153"/>
        <end position="193"/>
    </location>
</feature>
<evidence type="ECO:0000256" key="2">
    <source>
        <dbReference type="SAM" id="MobiDB-lite"/>
    </source>
</evidence>
<feature type="signal peptide" evidence="3">
    <location>
        <begin position="1"/>
        <end position="21"/>
    </location>
</feature>
<dbReference type="Proteomes" id="UP000578091">
    <property type="component" value="Unassembled WGS sequence"/>
</dbReference>
<dbReference type="RefSeq" id="WP_180676641.1">
    <property type="nucleotide sequence ID" value="NZ_JACCKA010000004.1"/>
</dbReference>
<feature type="domain" description="Teneurin-like YD-shell" evidence="4">
    <location>
        <begin position="27"/>
        <end position="121"/>
    </location>
</feature>
<evidence type="ECO:0000313" key="6">
    <source>
        <dbReference type="Proteomes" id="UP000578091"/>
    </source>
</evidence>
<reference evidence="5 6" key="1">
    <citation type="submission" date="2020-07" db="EMBL/GenBank/DDBJ databases">
        <title>Luteimonas sp. SJ-92.</title>
        <authorList>
            <person name="Huang X.-X."/>
            <person name="Xu L."/>
            <person name="Sun J.-Q."/>
        </authorList>
    </citation>
    <scope>NUCLEOTIDE SEQUENCE [LARGE SCALE GENOMIC DNA]</scope>
    <source>
        <strain evidence="5 6">SJ-92</strain>
    </source>
</reference>
<sequence>MKALQVWALCLLCWLAQPSHAAETVRYIHTDALGSVVAVTDASGAVIERREYEPYGAQLTPAVADGPGYTGHVQDAATGLTYMQQRYYDPLLGVFLSVDPVTALGNPVGQFHRYRYANSNPYSFIDPDGREAKGGCGTRIPGHVSFGCISADIAQTSPPTNRNSPDNSVGEGRKSAPPRSAAGGRQAHSPEASAVAETVRNAIDGASTISGATQYSLVFDNRWRGANGRWYSLGWGGNQHAGARSYALREAYALRAIGQGLFFVSAGVSLFEGVGAYQAGDHFGMAKSGVDIGWGAAGAFGGPIGFAGGAAYFGTSLLIQVPGVEGVTVVPATDAMCWATGNC</sequence>
<keyword evidence="6" id="KW-1185">Reference proteome</keyword>